<dbReference type="OrthoDB" id="3508922at2759"/>
<evidence type="ECO:0000256" key="1">
    <source>
        <dbReference type="SAM" id="SignalP"/>
    </source>
</evidence>
<gene>
    <name evidence="2" type="ORF">HYALB_00006319</name>
</gene>
<comment type="caution">
    <text evidence="2">The sequence shown here is derived from an EMBL/GenBank/DDBJ whole genome shotgun (WGS) entry which is preliminary data.</text>
</comment>
<evidence type="ECO:0008006" key="4">
    <source>
        <dbReference type="Google" id="ProtNLM"/>
    </source>
</evidence>
<name>A0A9N9LEK7_9HELO</name>
<protein>
    <recommendedName>
        <fullName evidence="4">AA1-like domain-containing protein</fullName>
    </recommendedName>
</protein>
<evidence type="ECO:0000313" key="3">
    <source>
        <dbReference type="Proteomes" id="UP000701801"/>
    </source>
</evidence>
<dbReference type="EMBL" id="CAJVRM010000080">
    <property type="protein sequence ID" value="CAG8973774.1"/>
    <property type="molecule type" value="Genomic_DNA"/>
</dbReference>
<evidence type="ECO:0000313" key="2">
    <source>
        <dbReference type="EMBL" id="CAG8973774.1"/>
    </source>
</evidence>
<accession>A0A9N9LEK7</accession>
<dbReference type="AlphaFoldDB" id="A0A9N9LEK7"/>
<feature type="signal peptide" evidence="1">
    <location>
        <begin position="1"/>
        <end position="17"/>
    </location>
</feature>
<reference evidence="2" key="1">
    <citation type="submission" date="2021-07" db="EMBL/GenBank/DDBJ databases">
        <authorList>
            <person name="Durling M."/>
        </authorList>
    </citation>
    <scope>NUCLEOTIDE SEQUENCE</scope>
</reference>
<proteinExistence type="predicted"/>
<sequence length="159" mass="16975">MFFNILVVGALLSSVSAVPAPAPQAGTPATTIQGYKFSVTEFKVGCFRERYDIQGEAFGSAPDRVPPFAAHCESDTGEGGAYVDCGFKDSGIASRKVVAKLSPTDQCKLDTVGLQVSYRFNSQDETNTAWNLTGSTRAAFNIDARSFTIDATSSEKLKI</sequence>
<dbReference type="Proteomes" id="UP000701801">
    <property type="component" value="Unassembled WGS sequence"/>
</dbReference>
<keyword evidence="1" id="KW-0732">Signal</keyword>
<organism evidence="2 3">
    <name type="scientific">Hymenoscyphus albidus</name>
    <dbReference type="NCBI Taxonomy" id="595503"/>
    <lineage>
        <taxon>Eukaryota</taxon>
        <taxon>Fungi</taxon>
        <taxon>Dikarya</taxon>
        <taxon>Ascomycota</taxon>
        <taxon>Pezizomycotina</taxon>
        <taxon>Leotiomycetes</taxon>
        <taxon>Helotiales</taxon>
        <taxon>Helotiaceae</taxon>
        <taxon>Hymenoscyphus</taxon>
    </lineage>
</organism>
<keyword evidence="3" id="KW-1185">Reference proteome</keyword>
<feature type="chain" id="PRO_5040443461" description="AA1-like domain-containing protein" evidence="1">
    <location>
        <begin position="18"/>
        <end position="159"/>
    </location>
</feature>